<dbReference type="InterPro" id="IPR021782">
    <property type="entry name" value="DUF3347"/>
</dbReference>
<dbReference type="GO" id="GO:0046872">
    <property type="term" value="F:metal ion binding"/>
    <property type="evidence" value="ECO:0007669"/>
    <property type="project" value="InterPro"/>
</dbReference>
<dbReference type="PANTHER" id="PTHR30097">
    <property type="entry name" value="CATION EFFLUX SYSTEM PROTEIN CUSB"/>
    <property type="match status" value="1"/>
</dbReference>
<feature type="domain" description="CusB-like beta-barrel" evidence="7">
    <location>
        <begin position="274"/>
        <end position="350"/>
    </location>
</feature>
<keyword evidence="4" id="KW-0472">Membrane</keyword>
<feature type="domain" description="Heavy metal binding" evidence="6">
    <location>
        <begin position="366"/>
        <end position="391"/>
    </location>
</feature>
<dbReference type="InterPro" id="IPR058647">
    <property type="entry name" value="BSH_CzcB-like"/>
</dbReference>
<dbReference type="GO" id="GO:0030313">
    <property type="term" value="C:cell envelope"/>
    <property type="evidence" value="ECO:0007669"/>
    <property type="project" value="TreeGrafter"/>
</dbReference>
<reference evidence="9 10" key="1">
    <citation type="submission" date="2019-02" db="EMBL/GenBank/DDBJ databases">
        <title>Deep-cultivation of Planctomycetes and their phenomic and genomic characterization uncovers novel biology.</title>
        <authorList>
            <person name="Wiegand S."/>
            <person name="Jogler M."/>
            <person name="Boedeker C."/>
            <person name="Pinto D."/>
            <person name="Vollmers J."/>
            <person name="Rivas-Marin E."/>
            <person name="Kohn T."/>
            <person name="Peeters S.H."/>
            <person name="Heuer A."/>
            <person name="Rast P."/>
            <person name="Oberbeckmann S."/>
            <person name="Bunk B."/>
            <person name="Jeske O."/>
            <person name="Meyerdierks A."/>
            <person name="Storesund J.E."/>
            <person name="Kallscheuer N."/>
            <person name="Luecker S."/>
            <person name="Lage O.M."/>
            <person name="Pohl T."/>
            <person name="Merkel B.J."/>
            <person name="Hornburger P."/>
            <person name="Mueller R.-W."/>
            <person name="Bruemmer F."/>
            <person name="Labrenz M."/>
            <person name="Spormann A.M."/>
            <person name="Op den Camp H."/>
            <person name="Overmann J."/>
            <person name="Amann R."/>
            <person name="Jetten M.S.M."/>
            <person name="Mascher T."/>
            <person name="Medema M.H."/>
            <person name="Devos D.P."/>
            <person name="Kaster A.-K."/>
            <person name="Ovreas L."/>
            <person name="Rohde M."/>
            <person name="Galperin M.Y."/>
            <person name="Jogler C."/>
        </authorList>
    </citation>
    <scope>NUCLEOTIDE SEQUENCE [LARGE SCALE GENOMIC DNA]</scope>
    <source>
        <strain evidence="9 10">HG66A1</strain>
    </source>
</reference>
<dbReference type="Pfam" id="PF25973">
    <property type="entry name" value="BSH_CzcB"/>
    <property type="match status" value="1"/>
</dbReference>
<evidence type="ECO:0000259" key="7">
    <source>
        <dbReference type="Pfam" id="PF25954"/>
    </source>
</evidence>
<dbReference type="SUPFAM" id="SSF111369">
    <property type="entry name" value="HlyD-like secretion proteins"/>
    <property type="match status" value="1"/>
</dbReference>
<keyword evidence="10" id="KW-1185">Reference proteome</keyword>
<dbReference type="Pfam" id="PF19335">
    <property type="entry name" value="HMBD"/>
    <property type="match status" value="2"/>
</dbReference>
<dbReference type="GO" id="GO:0015679">
    <property type="term" value="P:plasma membrane copper ion transport"/>
    <property type="evidence" value="ECO:0007669"/>
    <property type="project" value="TreeGrafter"/>
</dbReference>
<feature type="transmembrane region" description="Helical" evidence="4">
    <location>
        <begin position="21"/>
        <end position="40"/>
    </location>
</feature>
<keyword evidence="2" id="KW-0813">Transport</keyword>
<keyword evidence="4" id="KW-1133">Transmembrane helix</keyword>
<sequence length="802" mass="89243">MNDSFQGNWWSRIYGKHTGKLWIGQAAVLLIIGFSIAWSMKDSSSTVNSAKSSETHTEHKNVSQIWTCSMHPQIRRDGPGKCPICGMELVPVTTSAGGIRTIKISPTARKLMRIETTPVERRYVTAEIRMVGKVEYDETKLSYITAWVSGRLDRLYVDFTGIEVKKGDHLVYIYSEELYAAQEELIQALKYQRDRTSSSTKLVQPIDLVASAREKLRLLGLSASQIKDIEQRGAPTDHITIFSPIGGVIIEKLRQEGDRVRTGDRIYTVADLNQVWVKLDAYESDLVWLHYGQKVEFTTEAYPGETFTGRIAFIDPVLNKDTRTVKVRVNVPNKDGKLKPEMFVRAVVRSQLASGGRVIDEDLTGKWISPMHPEIVKDEPGNCDICGMPLVRAETLGDVMGNPENKPKPLVIPVSAALLTGTRAIVYVEIPTAKEPTFEGREIVLGPRAGAYYLVRNGLKEGDLVVTNGNFKLDSALQISAKPSMMTPEGGGGGGGGGHDHGGAKSEKKTQQGETAGQQMTLPSQFRSQLDAVLNAFNSVTTAVEEADLAKIRAAFDQLGVKLSQVNKKQLTGHVEMLWREFSMLLSNDVVEGRDVASLQDSDRIYLQLKRHIQRAREQFGLTHSNHQQAIIKIDVPIEFQNQLLPLLDTYFALANSLASDNEKLALATGPKLRQVLGTIQTSHLNEKALTVWQKEFGNLSKITDQVIEAKDIKSMREAFTLLSEEILVVIKTFEVGNNRPLYELHCPMAFKGRGAIWLQNNDQIRNPYFGATMLKCADRVNLISFDKEKQGAHTNHKGHSH</sequence>
<protein>
    <submittedName>
        <fullName evidence="9">Cation efflux system protein CusB</fullName>
    </submittedName>
</protein>
<dbReference type="Pfam" id="PF11827">
    <property type="entry name" value="DUF3347"/>
    <property type="match status" value="1"/>
</dbReference>
<organism evidence="9 10">
    <name type="scientific">Gimesia chilikensis</name>
    <dbReference type="NCBI Taxonomy" id="2605989"/>
    <lineage>
        <taxon>Bacteria</taxon>
        <taxon>Pseudomonadati</taxon>
        <taxon>Planctomycetota</taxon>
        <taxon>Planctomycetia</taxon>
        <taxon>Planctomycetales</taxon>
        <taxon>Planctomycetaceae</taxon>
        <taxon>Gimesia</taxon>
    </lineage>
</organism>
<evidence type="ECO:0000256" key="1">
    <source>
        <dbReference type="ARBA" id="ARBA00009477"/>
    </source>
</evidence>
<dbReference type="GO" id="GO:0060003">
    <property type="term" value="P:copper ion export"/>
    <property type="evidence" value="ECO:0007669"/>
    <property type="project" value="TreeGrafter"/>
</dbReference>
<evidence type="ECO:0000256" key="3">
    <source>
        <dbReference type="SAM" id="MobiDB-lite"/>
    </source>
</evidence>
<evidence type="ECO:0000259" key="5">
    <source>
        <dbReference type="Pfam" id="PF11827"/>
    </source>
</evidence>
<evidence type="ECO:0000256" key="4">
    <source>
        <dbReference type="SAM" id="Phobius"/>
    </source>
</evidence>
<dbReference type="OrthoDB" id="9806939at2"/>
<feature type="region of interest" description="Disordered" evidence="3">
    <location>
        <begin position="483"/>
        <end position="518"/>
    </location>
</feature>
<feature type="domain" description="CzcB-like barrel-sandwich hybrid" evidence="8">
    <location>
        <begin position="143"/>
        <end position="271"/>
    </location>
</feature>
<accession>A0A517PRK7</accession>
<dbReference type="FunFam" id="2.40.30.170:FF:000010">
    <property type="entry name" value="Efflux RND transporter periplasmic adaptor subunit"/>
    <property type="match status" value="1"/>
</dbReference>
<gene>
    <name evidence="9" type="primary">cusB_3</name>
    <name evidence="9" type="ORF">HG66A1_37960</name>
</gene>
<dbReference type="AlphaFoldDB" id="A0A517PRK7"/>
<dbReference type="InterPro" id="IPR058792">
    <property type="entry name" value="Beta-barrel_RND_2"/>
</dbReference>
<evidence type="ECO:0000259" key="6">
    <source>
        <dbReference type="Pfam" id="PF19335"/>
    </source>
</evidence>
<evidence type="ECO:0000256" key="2">
    <source>
        <dbReference type="ARBA" id="ARBA00022448"/>
    </source>
</evidence>
<dbReference type="InterPro" id="IPR051909">
    <property type="entry name" value="MFP_Cation_Efflux"/>
</dbReference>
<dbReference type="PANTHER" id="PTHR30097:SF15">
    <property type="entry name" value="CATION EFFLUX SYSTEM PROTEIN CUSB"/>
    <property type="match status" value="1"/>
</dbReference>
<dbReference type="RefSeq" id="WP_145187135.1">
    <property type="nucleotide sequence ID" value="NZ_CP036266.1"/>
</dbReference>
<evidence type="ECO:0000313" key="9">
    <source>
        <dbReference type="EMBL" id="QDT21990.1"/>
    </source>
</evidence>
<comment type="similarity">
    <text evidence="1">Belongs to the membrane fusion protein (MFP) (TC 8.A.1) family.</text>
</comment>
<dbReference type="InterPro" id="IPR045800">
    <property type="entry name" value="HMBD"/>
</dbReference>
<evidence type="ECO:0000313" key="10">
    <source>
        <dbReference type="Proteomes" id="UP000320421"/>
    </source>
</evidence>
<dbReference type="Gene3D" id="2.40.420.20">
    <property type="match status" value="1"/>
</dbReference>
<feature type="compositionally biased region" description="Basic and acidic residues" evidence="3">
    <location>
        <begin position="498"/>
        <end position="511"/>
    </location>
</feature>
<dbReference type="EMBL" id="CP036266">
    <property type="protein sequence ID" value="QDT21990.1"/>
    <property type="molecule type" value="Genomic_DNA"/>
</dbReference>
<dbReference type="Proteomes" id="UP000320421">
    <property type="component" value="Chromosome"/>
</dbReference>
<feature type="domain" description="DUF3347" evidence="5">
    <location>
        <begin position="648"/>
        <end position="737"/>
    </location>
</feature>
<keyword evidence="4" id="KW-0812">Transmembrane</keyword>
<evidence type="ECO:0000259" key="8">
    <source>
        <dbReference type="Pfam" id="PF25973"/>
    </source>
</evidence>
<dbReference type="Pfam" id="PF25954">
    <property type="entry name" value="Beta-barrel_RND_2"/>
    <property type="match status" value="1"/>
</dbReference>
<proteinExistence type="inferred from homology"/>
<name>A0A517PRK7_9PLAN</name>
<dbReference type="Gene3D" id="2.40.30.170">
    <property type="match status" value="1"/>
</dbReference>
<feature type="domain" description="Heavy metal binding" evidence="6">
    <location>
        <begin position="66"/>
        <end position="92"/>
    </location>
</feature>